<protein>
    <submittedName>
        <fullName evidence="1">Uncharacterized protein</fullName>
    </submittedName>
</protein>
<name>A0A0E9RMU9_ANGAN</name>
<proteinExistence type="predicted"/>
<organism evidence="1">
    <name type="scientific">Anguilla anguilla</name>
    <name type="common">European freshwater eel</name>
    <name type="synonym">Muraena anguilla</name>
    <dbReference type="NCBI Taxonomy" id="7936"/>
    <lineage>
        <taxon>Eukaryota</taxon>
        <taxon>Metazoa</taxon>
        <taxon>Chordata</taxon>
        <taxon>Craniata</taxon>
        <taxon>Vertebrata</taxon>
        <taxon>Euteleostomi</taxon>
        <taxon>Actinopterygii</taxon>
        <taxon>Neopterygii</taxon>
        <taxon>Teleostei</taxon>
        <taxon>Anguilliformes</taxon>
        <taxon>Anguillidae</taxon>
        <taxon>Anguilla</taxon>
    </lineage>
</organism>
<evidence type="ECO:0000313" key="1">
    <source>
        <dbReference type="EMBL" id="JAH29735.1"/>
    </source>
</evidence>
<dbReference type="EMBL" id="GBXM01078842">
    <property type="protein sequence ID" value="JAH29735.1"/>
    <property type="molecule type" value="Transcribed_RNA"/>
</dbReference>
<sequence>MQFLSLHVLHHVPSYSSCRALVIYPVEIHG</sequence>
<accession>A0A0E9RMU9</accession>
<reference evidence="1" key="2">
    <citation type="journal article" date="2015" name="Fish Shellfish Immunol.">
        <title>Early steps in the European eel (Anguilla anguilla)-Vibrio vulnificus interaction in the gills: Role of the RtxA13 toxin.</title>
        <authorList>
            <person name="Callol A."/>
            <person name="Pajuelo D."/>
            <person name="Ebbesson L."/>
            <person name="Teles M."/>
            <person name="MacKenzie S."/>
            <person name="Amaro C."/>
        </authorList>
    </citation>
    <scope>NUCLEOTIDE SEQUENCE</scope>
</reference>
<dbReference type="AlphaFoldDB" id="A0A0E9RMU9"/>
<reference evidence="1" key="1">
    <citation type="submission" date="2014-11" db="EMBL/GenBank/DDBJ databases">
        <authorList>
            <person name="Amaro Gonzalez C."/>
        </authorList>
    </citation>
    <scope>NUCLEOTIDE SEQUENCE</scope>
</reference>